<evidence type="ECO:0000259" key="10">
    <source>
        <dbReference type="PROSITE" id="PS50893"/>
    </source>
</evidence>
<dbReference type="InterPro" id="IPR011527">
    <property type="entry name" value="ABC1_TM_dom"/>
</dbReference>
<dbReference type="InterPro" id="IPR039421">
    <property type="entry name" value="Type_1_exporter"/>
</dbReference>
<evidence type="ECO:0000256" key="8">
    <source>
        <dbReference type="ARBA" id="ARBA00023136"/>
    </source>
</evidence>
<feature type="transmembrane region" description="Helical" evidence="9">
    <location>
        <begin position="12"/>
        <end position="30"/>
    </location>
</feature>
<dbReference type="SMART" id="SM00382">
    <property type="entry name" value="AAA"/>
    <property type="match status" value="1"/>
</dbReference>
<keyword evidence="3" id="KW-1003">Cell membrane</keyword>
<dbReference type="OrthoDB" id="9762778at2"/>
<dbReference type="GO" id="GO:0005886">
    <property type="term" value="C:plasma membrane"/>
    <property type="evidence" value="ECO:0007669"/>
    <property type="project" value="UniProtKB-SubCell"/>
</dbReference>
<dbReference type="STRING" id="159292.SAMN05192546_104233"/>
<gene>
    <name evidence="12" type="ORF">SAMN05192546_104233</name>
</gene>
<keyword evidence="2" id="KW-0813">Transport</keyword>
<accession>A0A1H3MPZ3</accession>
<keyword evidence="13" id="KW-1185">Reference proteome</keyword>
<dbReference type="GO" id="GO:0016887">
    <property type="term" value="F:ATP hydrolysis activity"/>
    <property type="evidence" value="ECO:0007669"/>
    <property type="project" value="InterPro"/>
</dbReference>
<dbReference type="InterPro" id="IPR027417">
    <property type="entry name" value="P-loop_NTPase"/>
</dbReference>
<name>A0A1H3MPZ3_9FIRM</name>
<dbReference type="EMBL" id="FNPV01000004">
    <property type="protein sequence ID" value="SDY78812.1"/>
    <property type="molecule type" value="Genomic_DNA"/>
</dbReference>
<evidence type="ECO:0000256" key="9">
    <source>
        <dbReference type="SAM" id="Phobius"/>
    </source>
</evidence>
<dbReference type="PANTHER" id="PTHR43394">
    <property type="entry name" value="ATP-DEPENDENT PERMEASE MDL1, MITOCHONDRIAL"/>
    <property type="match status" value="1"/>
</dbReference>
<dbReference type="FunFam" id="3.40.50.300:FF:000221">
    <property type="entry name" value="Multidrug ABC transporter ATP-binding protein"/>
    <property type="match status" value="1"/>
</dbReference>
<feature type="transmembrane region" description="Helical" evidence="9">
    <location>
        <begin position="50"/>
        <end position="71"/>
    </location>
</feature>
<dbReference type="PROSITE" id="PS50929">
    <property type="entry name" value="ABC_TM1F"/>
    <property type="match status" value="1"/>
</dbReference>
<dbReference type="Pfam" id="PF00664">
    <property type="entry name" value="ABC_membrane"/>
    <property type="match status" value="1"/>
</dbReference>
<feature type="transmembrane region" description="Helical" evidence="9">
    <location>
        <begin position="156"/>
        <end position="173"/>
    </location>
</feature>
<evidence type="ECO:0000256" key="2">
    <source>
        <dbReference type="ARBA" id="ARBA00022448"/>
    </source>
</evidence>
<dbReference type="AlphaFoldDB" id="A0A1H3MPZ3"/>
<dbReference type="GO" id="GO:0005524">
    <property type="term" value="F:ATP binding"/>
    <property type="evidence" value="ECO:0007669"/>
    <property type="project" value="UniProtKB-KW"/>
</dbReference>
<dbReference type="SUPFAM" id="SSF52540">
    <property type="entry name" value="P-loop containing nucleoside triphosphate hydrolases"/>
    <property type="match status" value="1"/>
</dbReference>
<dbReference type="GO" id="GO:0015421">
    <property type="term" value="F:ABC-type oligopeptide transporter activity"/>
    <property type="evidence" value="ECO:0007669"/>
    <property type="project" value="TreeGrafter"/>
</dbReference>
<dbReference type="Gene3D" id="1.20.1560.10">
    <property type="entry name" value="ABC transporter type 1, transmembrane domain"/>
    <property type="match status" value="1"/>
</dbReference>
<reference evidence="12 13" key="1">
    <citation type="submission" date="2016-10" db="EMBL/GenBank/DDBJ databases">
        <authorList>
            <person name="de Groot N.N."/>
        </authorList>
    </citation>
    <scope>NUCLEOTIDE SEQUENCE [LARGE SCALE GENOMIC DNA]</scope>
    <source>
        <strain evidence="12 13">APO</strain>
    </source>
</reference>
<dbReference type="InterPro" id="IPR003439">
    <property type="entry name" value="ABC_transporter-like_ATP-bd"/>
</dbReference>
<evidence type="ECO:0000256" key="5">
    <source>
        <dbReference type="ARBA" id="ARBA00022741"/>
    </source>
</evidence>
<protein>
    <submittedName>
        <fullName evidence="12">ATP-binding cassette, subfamily B/ATP-binding cassette, subfamily B, MsbA</fullName>
    </submittedName>
</protein>
<proteinExistence type="predicted"/>
<dbReference type="SUPFAM" id="SSF90123">
    <property type="entry name" value="ABC transporter transmembrane region"/>
    <property type="match status" value="1"/>
</dbReference>
<evidence type="ECO:0000313" key="12">
    <source>
        <dbReference type="EMBL" id="SDY78812.1"/>
    </source>
</evidence>
<organism evidence="12 13">
    <name type="scientific">Tindallia californiensis</name>
    <dbReference type="NCBI Taxonomy" id="159292"/>
    <lineage>
        <taxon>Bacteria</taxon>
        <taxon>Bacillati</taxon>
        <taxon>Bacillota</taxon>
        <taxon>Clostridia</taxon>
        <taxon>Peptostreptococcales</taxon>
        <taxon>Tindalliaceae</taxon>
        <taxon>Tindallia</taxon>
    </lineage>
</organism>
<dbReference type="InterPro" id="IPR017871">
    <property type="entry name" value="ABC_transporter-like_CS"/>
</dbReference>
<keyword evidence="7 9" id="KW-1133">Transmembrane helix</keyword>
<evidence type="ECO:0000256" key="7">
    <source>
        <dbReference type="ARBA" id="ARBA00022989"/>
    </source>
</evidence>
<evidence type="ECO:0000259" key="11">
    <source>
        <dbReference type="PROSITE" id="PS50929"/>
    </source>
</evidence>
<feature type="transmembrane region" description="Helical" evidence="9">
    <location>
        <begin position="130"/>
        <end position="150"/>
    </location>
</feature>
<evidence type="ECO:0000256" key="4">
    <source>
        <dbReference type="ARBA" id="ARBA00022692"/>
    </source>
</evidence>
<dbReference type="InterPro" id="IPR036640">
    <property type="entry name" value="ABC1_TM_sf"/>
</dbReference>
<keyword evidence="8 9" id="KW-0472">Membrane</keyword>
<dbReference type="Pfam" id="PF00005">
    <property type="entry name" value="ABC_tran"/>
    <property type="match status" value="1"/>
</dbReference>
<feature type="transmembrane region" description="Helical" evidence="9">
    <location>
        <begin position="262"/>
        <end position="281"/>
    </location>
</feature>
<dbReference type="Proteomes" id="UP000199230">
    <property type="component" value="Unassembled WGS sequence"/>
</dbReference>
<dbReference type="PROSITE" id="PS00211">
    <property type="entry name" value="ABC_TRANSPORTER_1"/>
    <property type="match status" value="1"/>
</dbReference>
<feature type="domain" description="ABC transmembrane type-1" evidence="11">
    <location>
        <begin position="16"/>
        <end position="297"/>
    </location>
</feature>
<dbReference type="PROSITE" id="PS50893">
    <property type="entry name" value="ABC_TRANSPORTER_2"/>
    <property type="match status" value="1"/>
</dbReference>
<feature type="transmembrane region" description="Helical" evidence="9">
    <location>
        <begin position="236"/>
        <end position="256"/>
    </location>
</feature>
<dbReference type="CDD" id="cd18542">
    <property type="entry name" value="ABC_6TM_YknU_like"/>
    <property type="match status" value="1"/>
</dbReference>
<dbReference type="RefSeq" id="WP_093312792.1">
    <property type="nucleotide sequence ID" value="NZ_FNPV01000004.1"/>
</dbReference>
<evidence type="ECO:0000256" key="1">
    <source>
        <dbReference type="ARBA" id="ARBA00004651"/>
    </source>
</evidence>
<dbReference type="PANTHER" id="PTHR43394:SF1">
    <property type="entry name" value="ATP-BINDING CASSETTE SUB-FAMILY B MEMBER 10, MITOCHONDRIAL"/>
    <property type="match status" value="1"/>
</dbReference>
<comment type="subcellular location">
    <subcellularLocation>
        <location evidence="1">Cell membrane</location>
        <topology evidence="1">Multi-pass membrane protein</topology>
    </subcellularLocation>
</comment>
<evidence type="ECO:0000256" key="3">
    <source>
        <dbReference type="ARBA" id="ARBA00022475"/>
    </source>
</evidence>
<keyword evidence="4 9" id="KW-0812">Transmembrane</keyword>
<evidence type="ECO:0000256" key="6">
    <source>
        <dbReference type="ARBA" id="ARBA00022840"/>
    </source>
</evidence>
<feature type="domain" description="ABC transporter" evidence="10">
    <location>
        <begin position="331"/>
        <end position="564"/>
    </location>
</feature>
<dbReference type="Gene3D" id="3.40.50.300">
    <property type="entry name" value="P-loop containing nucleotide triphosphate hydrolases"/>
    <property type="match status" value="1"/>
</dbReference>
<sequence length="571" mass="64492">MKLLPFLKPYRWPLMIIFFLLMIISFLTTVPPWIMQYAIDEVLPSGNANWLPWLAFGILLVSLTEGILSFIQQVFSEYIGQKIIYSIRNQVFHHINQLSFSFYDKTRTGDLMSRIVSDADTLNRFISFGLLKVFTNALILIWIFITLLYWNYLMGILFLFLIPPMTHAMFVYARRVRPAFQKIRKHTGILSSQAQENLSGIEVIKSFGNEGYQHSQFTEENEKVLNHTLAANKISAFWMPYAETLIGFFTGIVLLMGGWLASMGQISTGTLVAFLAYINMLRRPIRQTGFLLNLFSQSDAAASRIFDLLNQKDSLTDIPNARNFKTIQQSIVLNHISFAYKDQLVLSDINLQIFPGESIALIGPSGAGKTTLVHLLMRFYQPTKGTLFIDDIPISHYSLSSLRTKIGFVMQDPFLFNGSIEDNLRLGSPTATFQEVQQAAKEAQLDSFIQSLPSGYKSQIGERGVFLSGGQAQRLALARVLLKKPEVLILDEPTSNIDSITDSAIMDTIAVLMQDRTTITIAHRLSTIQNATRVLYLQKGHLLASGTHQELMKNSDDYRKFVSLNMKGTSS</sequence>
<evidence type="ECO:0000313" key="13">
    <source>
        <dbReference type="Proteomes" id="UP000199230"/>
    </source>
</evidence>
<keyword evidence="5" id="KW-0547">Nucleotide-binding</keyword>
<dbReference type="InterPro" id="IPR003593">
    <property type="entry name" value="AAA+_ATPase"/>
</dbReference>
<keyword evidence="6 12" id="KW-0067">ATP-binding</keyword>